<organism evidence="2 3">
    <name type="scientific">Cystoisospora suis</name>
    <dbReference type="NCBI Taxonomy" id="483139"/>
    <lineage>
        <taxon>Eukaryota</taxon>
        <taxon>Sar</taxon>
        <taxon>Alveolata</taxon>
        <taxon>Apicomplexa</taxon>
        <taxon>Conoidasida</taxon>
        <taxon>Coccidia</taxon>
        <taxon>Eucoccidiorida</taxon>
        <taxon>Eimeriorina</taxon>
        <taxon>Sarcocystidae</taxon>
        <taxon>Cystoisospora</taxon>
    </lineage>
</organism>
<accession>A0A2C6L0N4</accession>
<feature type="compositionally biased region" description="Polar residues" evidence="1">
    <location>
        <begin position="1"/>
        <end position="11"/>
    </location>
</feature>
<dbReference type="AlphaFoldDB" id="A0A2C6L0N4"/>
<reference evidence="2 3" key="1">
    <citation type="journal article" date="2017" name="Int. J. Parasitol.">
        <title>The genome of the protozoan parasite Cystoisospora suis and a reverse vaccinology approach to identify vaccine candidates.</title>
        <authorList>
            <person name="Palmieri N."/>
            <person name="Shrestha A."/>
            <person name="Ruttkowski B."/>
            <person name="Beck T."/>
            <person name="Vogl C."/>
            <person name="Tomley F."/>
            <person name="Blake D.P."/>
            <person name="Joachim A."/>
        </authorList>
    </citation>
    <scope>NUCLEOTIDE SEQUENCE [LARGE SCALE GENOMIC DNA]</scope>
    <source>
        <strain evidence="2 3">Wien I</strain>
    </source>
</reference>
<evidence type="ECO:0000313" key="3">
    <source>
        <dbReference type="Proteomes" id="UP000221165"/>
    </source>
</evidence>
<feature type="compositionally biased region" description="Basic and acidic residues" evidence="1">
    <location>
        <begin position="355"/>
        <end position="373"/>
    </location>
</feature>
<keyword evidence="3" id="KW-1185">Reference proteome</keyword>
<dbReference type="VEuPathDB" id="ToxoDB:CSUI_003468"/>
<evidence type="ECO:0000313" key="2">
    <source>
        <dbReference type="EMBL" id="PHJ22677.1"/>
    </source>
</evidence>
<name>A0A2C6L0N4_9APIC</name>
<dbReference type="GeneID" id="94426877"/>
<feature type="region of interest" description="Disordered" evidence="1">
    <location>
        <begin position="355"/>
        <end position="382"/>
    </location>
</feature>
<feature type="region of interest" description="Disordered" evidence="1">
    <location>
        <begin position="1"/>
        <end position="24"/>
    </location>
</feature>
<sequence>MAASAVASSPGTPDRVMGGGVQAGRAAGVSSNRLSELRLGPMLHAADRVRGTERPSLGTRFAPVAAVRDSVTEILRPGVSYENYPAPVSQPTDPAGAFAGMDSEGINELREPANRRRHIPFRKRGVLASNESIFVSDVLGQHGRPPDAFEQGVDPRVKAYFLEQQKPRVRNLQTYCDSNELNKAFRTKMEVVDKTTGRTEIMTARRPGSAAAVVSLSDFDAYGVRKDRTVSAYRQMDSIENTALGLMPREGTESMYRTSVTRTAHGMRCQRGQLRCQDSWLAPAEDAPTMRHLGESKRHSVFPWLRKRTDNFLCHLSASPVRRTADMYRGASPYPVTPTTEEQEIAYRQRLADDARYQQEQHQRQEKAPEQVRARAAATPEEQFENAADFEFRQRSRRTHEYGEGLLNYAHARREAQEVGRQQRIADQRNYQEQLRRQEMQRQVQEEQDQAIDRLQRQYYEDQFEKPPPPEYPFTREPHWAGGEGHHGGADGPCKQNDRPYYPEEKHVQFPEYPQPH</sequence>
<dbReference type="EMBL" id="MIGC01001551">
    <property type="protein sequence ID" value="PHJ22677.1"/>
    <property type="molecule type" value="Genomic_DNA"/>
</dbReference>
<dbReference type="Proteomes" id="UP000221165">
    <property type="component" value="Unassembled WGS sequence"/>
</dbReference>
<comment type="caution">
    <text evidence="2">The sequence shown here is derived from an EMBL/GenBank/DDBJ whole genome shotgun (WGS) entry which is preliminary data.</text>
</comment>
<protein>
    <submittedName>
        <fullName evidence="2">Microtubule associated protein spm2</fullName>
    </submittedName>
</protein>
<feature type="compositionally biased region" description="Basic and acidic residues" evidence="1">
    <location>
        <begin position="474"/>
        <end position="489"/>
    </location>
</feature>
<evidence type="ECO:0000256" key="1">
    <source>
        <dbReference type="SAM" id="MobiDB-lite"/>
    </source>
</evidence>
<dbReference type="OrthoDB" id="346407at2759"/>
<dbReference type="RefSeq" id="XP_067924354.1">
    <property type="nucleotide sequence ID" value="XM_068063666.1"/>
</dbReference>
<feature type="region of interest" description="Disordered" evidence="1">
    <location>
        <begin position="463"/>
        <end position="517"/>
    </location>
</feature>
<feature type="compositionally biased region" description="Basic and acidic residues" evidence="1">
    <location>
        <begin position="496"/>
        <end position="509"/>
    </location>
</feature>
<proteinExistence type="predicted"/>
<gene>
    <name evidence="2" type="ORF">CSUI_003468</name>
</gene>